<evidence type="ECO:0000259" key="12">
    <source>
        <dbReference type="PROSITE" id="PS00624"/>
    </source>
</evidence>
<dbReference type="InterPro" id="IPR007867">
    <property type="entry name" value="GMC_OxRtase_C"/>
</dbReference>
<evidence type="ECO:0000256" key="2">
    <source>
        <dbReference type="ARBA" id="ARBA00010790"/>
    </source>
</evidence>
<dbReference type="InterPro" id="IPR000172">
    <property type="entry name" value="GMC_OxRdtase_N"/>
</dbReference>
<evidence type="ECO:0000256" key="10">
    <source>
        <dbReference type="RuleBase" id="RU003968"/>
    </source>
</evidence>
<feature type="active site" description="Proton acceptor" evidence="8">
    <location>
        <position position="636"/>
    </location>
</feature>
<protein>
    <recommendedName>
        <fullName evidence="11 12">Glucose-methanol-choline oxidoreductase N-terminal domain-containing protein</fullName>
    </recommendedName>
</protein>
<sequence length="658" mass="71525">MPNRCTTYGCPGRIWSPANQLLRACGANLLRSSHLIGQISLSQATMPLIAPQQIGNKSFDYVIIGGGTSGLTLAARLSEDPALSVLVIEAGSANLDDPALLLPWNMGSQLGNPDYDWVFSTKGQESLGGRPVSFNRGKGLGGSSAINFYAFHLPHRSDVDAFEKLGNIGWNWDMLRQYYKRAEGFIEPATKTKDVSFDIGSHGTSGPVPVTYPTTMLGIEALFYETLHNLGHDFTPEPFSGDTTGTWFTPVSVDPRTWKRAYAANAYYQPNAERTNLSVVVSSHATKIASDSAPGSEFEADRVEFSSEGTLYSVRVEKDVVIAAGAIMSPQILELSGIGNPDIIAAAGLDVLVNLPGVGENVQEHYYTGISREVRDDIDHAKYTTLDVLTDPATLKTEVEQYERNGTGILGYSGSCMAFTSLSSIDDSGTLKHPTFETQTSPALRKQYKIQIEQLALGRPTCEFTLLPRLFSFPNPAKAGKQYLTCAGMFNHPFSRGTIHIKNANALERPEIDPRFFEDLFDLDVFVTQLKFCRRVLESDPLKGILGEEINPGPGVVTDDQLAEWAKSVFGSTFHTIGSCSMLPREDGGVVDTNLKVAALIHLCCKISIDVLSQVYGTRNVRVVDLSIIPLHIGAHTQSTAYAIGELAADIVLGKIVF</sequence>
<keyword evidence="7" id="KW-0325">Glycoprotein</keyword>
<dbReference type="AlphaFoldDB" id="A0AAD2H7V7"/>
<dbReference type="GO" id="GO:0016614">
    <property type="term" value="F:oxidoreductase activity, acting on CH-OH group of donors"/>
    <property type="evidence" value="ECO:0007669"/>
    <property type="project" value="InterPro"/>
</dbReference>
<keyword evidence="5 9" id="KW-0274">FAD</keyword>
<evidence type="ECO:0000256" key="3">
    <source>
        <dbReference type="ARBA" id="ARBA00022630"/>
    </source>
</evidence>
<comment type="cofactor">
    <cofactor evidence="1 9">
        <name>FAD</name>
        <dbReference type="ChEBI" id="CHEBI:57692"/>
    </cofactor>
</comment>
<evidence type="ECO:0000256" key="1">
    <source>
        <dbReference type="ARBA" id="ARBA00001974"/>
    </source>
</evidence>
<gene>
    <name evidence="13" type="ORF">MYCIT1_LOCUS16637</name>
    <name evidence="14" type="ORF">MYCIT1_LOCUS16689</name>
</gene>
<name>A0AAD2H7V7_9AGAR</name>
<accession>A0AAD2H7V7</accession>
<dbReference type="PANTHER" id="PTHR11552">
    <property type="entry name" value="GLUCOSE-METHANOL-CHOLINE GMC OXIDOREDUCTASE"/>
    <property type="match status" value="1"/>
</dbReference>
<dbReference type="PANTHER" id="PTHR11552:SF201">
    <property type="entry name" value="GLUCOSE-METHANOL-CHOLINE OXIDOREDUCTASE N-TERMINAL DOMAIN-CONTAINING PROTEIN"/>
    <property type="match status" value="1"/>
</dbReference>
<keyword evidence="15" id="KW-1185">Reference proteome</keyword>
<dbReference type="Gene3D" id="3.30.560.10">
    <property type="entry name" value="Glucose Oxidase, domain 3"/>
    <property type="match status" value="1"/>
</dbReference>
<dbReference type="Pfam" id="PF00732">
    <property type="entry name" value="GMC_oxred_N"/>
    <property type="match status" value="1"/>
</dbReference>
<keyword evidence="4" id="KW-0732">Signal</keyword>
<evidence type="ECO:0000256" key="4">
    <source>
        <dbReference type="ARBA" id="ARBA00022729"/>
    </source>
</evidence>
<dbReference type="GO" id="GO:0050660">
    <property type="term" value="F:flavin adenine dinucleotide binding"/>
    <property type="evidence" value="ECO:0007669"/>
    <property type="project" value="InterPro"/>
</dbReference>
<keyword evidence="6" id="KW-0560">Oxidoreductase</keyword>
<feature type="active site" description="Proton donor" evidence="8">
    <location>
        <position position="575"/>
    </location>
</feature>
<dbReference type="PROSITE" id="PS00623">
    <property type="entry name" value="GMC_OXRED_1"/>
    <property type="match status" value="1"/>
</dbReference>
<dbReference type="EMBL" id="CAVNYO010000174">
    <property type="protein sequence ID" value="CAK5271559.1"/>
    <property type="molecule type" value="Genomic_DNA"/>
</dbReference>
<dbReference type="SUPFAM" id="SSF51905">
    <property type="entry name" value="FAD/NAD(P)-binding domain"/>
    <property type="match status" value="1"/>
</dbReference>
<evidence type="ECO:0000256" key="6">
    <source>
        <dbReference type="ARBA" id="ARBA00023002"/>
    </source>
</evidence>
<dbReference type="PIRSF" id="PIRSF000137">
    <property type="entry name" value="Alcohol_oxidase"/>
    <property type="match status" value="1"/>
</dbReference>
<comment type="similarity">
    <text evidence="2 10">Belongs to the GMC oxidoreductase family.</text>
</comment>
<evidence type="ECO:0000256" key="9">
    <source>
        <dbReference type="PIRSR" id="PIRSR000137-2"/>
    </source>
</evidence>
<feature type="domain" description="Glucose-methanol-choline oxidoreductase N-terminal" evidence="12">
    <location>
        <begin position="325"/>
        <end position="339"/>
    </location>
</feature>
<dbReference type="Proteomes" id="UP001295794">
    <property type="component" value="Unassembled WGS sequence"/>
</dbReference>
<feature type="binding site" evidence="9">
    <location>
        <begin position="68"/>
        <end position="69"/>
    </location>
    <ligand>
        <name>FAD</name>
        <dbReference type="ChEBI" id="CHEBI:57692"/>
    </ligand>
</feature>
<reference evidence="14" key="1">
    <citation type="submission" date="2023-11" db="EMBL/GenBank/DDBJ databases">
        <authorList>
            <person name="De Vega J J."/>
            <person name="De Vega J J."/>
        </authorList>
    </citation>
    <scope>NUCLEOTIDE SEQUENCE</scope>
</reference>
<dbReference type="Pfam" id="PF05199">
    <property type="entry name" value="GMC_oxred_C"/>
    <property type="match status" value="2"/>
</dbReference>
<keyword evidence="3 10" id="KW-0285">Flavoprotein</keyword>
<evidence type="ECO:0000313" key="15">
    <source>
        <dbReference type="Proteomes" id="UP001295794"/>
    </source>
</evidence>
<evidence type="ECO:0000256" key="7">
    <source>
        <dbReference type="ARBA" id="ARBA00023180"/>
    </source>
</evidence>
<evidence type="ECO:0000256" key="8">
    <source>
        <dbReference type="PIRSR" id="PIRSR000137-1"/>
    </source>
</evidence>
<comment type="caution">
    <text evidence="14">The sequence shown here is derived from an EMBL/GenBank/DDBJ whole genome shotgun (WGS) entry which is preliminary data.</text>
</comment>
<feature type="domain" description="Glucose-methanol-choline oxidoreductase N-terminal" evidence="11">
    <location>
        <begin position="137"/>
        <end position="160"/>
    </location>
</feature>
<evidence type="ECO:0000313" key="14">
    <source>
        <dbReference type="EMBL" id="CAK5271559.1"/>
    </source>
</evidence>
<evidence type="ECO:0000256" key="5">
    <source>
        <dbReference type="ARBA" id="ARBA00022827"/>
    </source>
</evidence>
<dbReference type="EMBL" id="CAVNYO010000173">
    <property type="protein sequence ID" value="CAK5271534.1"/>
    <property type="molecule type" value="Genomic_DNA"/>
</dbReference>
<dbReference type="SUPFAM" id="SSF54373">
    <property type="entry name" value="FAD-linked reductases, C-terminal domain"/>
    <property type="match status" value="1"/>
</dbReference>
<proteinExistence type="inferred from homology"/>
<dbReference type="InterPro" id="IPR036188">
    <property type="entry name" value="FAD/NAD-bd_sf"/>
</dbReference>
<evidence type="ECO:0000313" key="13">
    <source>
        <dbReference type="EMBL" id="CAK5271534.1"/>
    </source>
</evidence>
<dbReference type="PROSITE" id="PS00624">
    <property type="entry name" value="GMC_OXRED_2"/>
    <property type="match status" value="1"/>
</dbReference>
<evidence type="ECO:0000259" key="11">
    <source>
        <dbReference type="PROSITE" id="PS00623"/>
    </source>
</evidence>
<dbReference type="InterPro" id="IPR012132">
    <property type="entry name" value="GMC_OxRdtase"/>
</dbReference>
<organism evidence="14 15">
    <name type="scientific">Mycena citricolor</name>
    <dbReference type="NCBI Taxonomy" id="2018698"/>
    <lineage>
        <taxon>Eukaryota</taxon>
        <taxon>Fungi</taxon>
        <taxon>Dikarya</taxon>
        <taxon>Basidiomycota</taxon>
        <taxon>Agaricomycotina</taxon>
        <taxon>Agaricomycetes</taxon>
        <taxon>Agaricomycetidae</taxon>
        <taxon>Agaricales</taxon>
        <taxon>Marasmiineae</taxon>
        <taxon>Mycenaceae</taxon>
        <taxon>Mycena</taxon>
    </lineage>
</organism>
<dbReference type="Gene3D" id="3.50.50.60">
    <property type="entry name" value="FAD/NAD(P)-binding domain"/>
    <property type="match status" value="2"/>
</dbReference>